<comment type="caution">
    <text evidence="2">The sequence shown here is derived from an EMBL/GenBank/DDBJ whole genome shotgun (WGS) entry which is preliminary data.</text>
</comment>
<proteinExistence type="predicted"/>
<protein>
    <recommendedName>
        <fullName evidence="1">HTH cro/C1-type domain-containing protein</fullName>
    </recommendedName>
</protein>
<dbReference type="PROSITE" id="PS50943">
    <property type="entry name" value="HTH_CROC1"/>
    <property type="match status" value="1"/>
</dbReference>
<dbReference type="SUPFAM" id="SSF47413">
    <property type="entry name" value="lambda repressor-like DNA-binding domains"/>
    <property type="match status" value="1"/>
</dbReference>
<dbReference type="GO" id="GO:0003677">
    <property type="term" value="F:DNA binding"/>
    <property type="evidence" value="ECO:0007669"/>
    <property type="project" value="InterPro"/>
</dbReference>
<dbReference type="Pfam" id="PF01381">
    <property type="entry name" value="HTH_3"/>
    <property type="match status" value="1"/>
</dbReference>
<feature type="domain" description="HTH cro/C1-type" evidence="1">
    <location>
        <begin position="2"/>
        <end position="53"/>
    </location>
</feature>
<dbReference type="InterPro" id="IPR010982">
    <property type="entry name" value="Lambda_DNA-bd_dom_sf"/>
</dbReference>
<name>X1L224_9ZZZZ</name>
<dbReference type="AlphaFoldDB" id="X1L224"/>
<sequence length="71" mass="8244">MLRKERNWTQSFVASRVGCSNVMISELETGLYKPANPMLISFSNLFCITVTEIDPDTEIYLKELDYDLHQK</sequence>
<dbReference type="Gene3D" id="1.10.260.40">
    <property type="entry name" value="lambda repressor-like DNA-binding domains"/>
    <property type="match status" value="1"/>
</dbReference>
<evidence type="ECO:0000259" key="1">
    <source>
        <dbReference type="PROSITE" id="PS50943"/>
    </source>
</evidence>
<dbReference type="InterPro" id="IPR001387">
    <property type="entry name" value="Cro/C1-type_HTH"/>
</dbReference>
<dbReference type="CDD" id="cd00093">
    <property type="entry name" value="HTH_XRE"/>
    <property type="match status" value="1"/>
</dbReference>
<organism evidence="2">
    <name type="scientific">marine sediment metagenome</name>
    <dbReference type="NCBI Taxonomy" id="412755"/>
    <lineage>
        <taxon>unclassified sequences</taxon>
        <taxon>metagenomes</taxon>
        <taxon>ecological metagenomes</taxon>
    </lineage>
</organism>
<dbReference type="EMBL" id="BARV01000300">
    <property type="protein sequence ID" value="GAH96464.1"/>
    <property type="molecule type" value="Genomic_DNA"/>
</dbReference>
<evidence type="ECO:0000313" key="2">
    <source>
        <dbReference type="EMBL" id="GAH96464.1"/>
    </source>
</evidence>
<gene>
    <name evidence="2" type="ORF">S06H3_01245</name>
</gene>
<accession>X1L224</accession>
<reference evidence="2" key="1">
    <citation type="journal article" date="2014" name="Front. Microbiol.">
        <title>High frequency of phylogenetically diverse reductive dehalogenase-homologous genes in deep subseafloor sedimentary metagenomes.</title>
        <authorList>
            <person name="Kawai M."/>
            <person name="Futagami T."/>
            <person name="Toyoda A."/>
            <person name="Takaki Y."/>
            <person name="Nishi S."/>
            <person name="Hori S."/>
            <person name="Arai W."/>
            <person name="Tsubouchi T."/>
            <person name="Morono Y."/>
            <person name="Uchiyama I."/>
            <person name="Ito T."/>
            <person name="Fujiyama A."/>
            <person name="Inagaki F."/>
            <person name="Takami H."/>
        </authorList>
    </citation>
    <scope>NUCLEOTIDE SEQUENCE</scope>
    <source>
        <strain evidence="2">Expedition CK06-06</strain>
    </source>
</reference>